<dbReference type="EMBL" id="FOMX01000070">
    <property type="protein sequence ID" value="SFF42602.1"/>
    <property type="molecule type" value="Genomic_DNA"/>
</dbReference>
<feature type="compositionally biased region" description="Basic and acidic residues" evidence="1">
    <location>
        <begin position="7"/>
        <end position="39"/>
    </location>
</feature>
<evidence type="ECO:0000256" key="1">
    <source>
        <dbReference type="SAM" id="MobiDB-lite"/>
    </source>
</evidence>
<dbReference type="Proteomes" id="UP000199400">
    <property type="component" value="Unassembled WGS sequence"/>
</dbReference>
<gene>
    <name evidence="2" type="ORF">SAMN02745121_08784</name>
</gene>
<keyword evidence="3" id="KW-1185">Reference proteome</keyword>
<feature type="region of interest" description="Disordered" evidence="1">
    <location>
        <begin position="1"/>
        <end position="39"/>
    </location>
</feature>
<organism evidence="2 3">
    <name type="scientific">Nannocystis exedens</name>
    <dbReference type="NCBI Taxonomy" id="54"/>
    <lineage>
        <taxon>Bacteria</taxon>
        <taxon>Pseudomonadati</taxon>
        <taxon>Myxococcota</taxon>
        <taxon>Polyangia</taxon>
        <taxon>Nannocystales</taxon>
        <taxon>Nannocystaceae</taxon>
        <taxon>Nannocystis</taxon>
    </lineage>
</organism>
<dbReference type="STRING" id="54.SAMN02745121_08784"/>
<protein>
    <submittedName>
        <fullName evidence="2">Uncharacterized protein</fullName>
    </submittedName>
</protein>
<dbReference type="AlphaFoldDB" id="A0A1I2IJP6"/>
<sequence length="39" mass="3849">MADPAGVDDRIADAGARSDAHVADSAGVDDRARVAEGPA</sequence>
<proteinExistence type="predicted"/>
<evidence type="ECO:0000313" key="2">
    <source>
        <dbReference type="EMBL" id="SFF42602.1"/>
    </source>
</evidence>
<reference evidence="3" key="1">
    <citation type="submission" date="2016-10" db="EMBL/GenBank/DDBJ databases">
        <authorList>
            <person name="Varghese N."/>
            <person name="Submissions S."/>
        </authorList>
    </citation>
    <scope>NUCLEOTIDE SEQUENCE [LARGE SCALE GENOMIC DNA]</scope>
    <source>
        <strain evidence="3">ATCC 25963</strain>
    </source>
</reference>
<accession>A0A1I2IJP6</accession>
<evidence type="ECO:0000313" key="3">
    <source>
        <dbReference type="Proteomes" id="UP000199400"/>
    </source>
</evidence>
<name>A0A1I2IJP6_9BACT</name>